<dbReference type="PANTHER" id="PTHR22760:SF1">
    <property type="entry name" value="DOL-P-MAN:MAN(7)GLCNAC(2)-PP-DOL ALPHA-1,6-MANNOSYLTRANSFERASE"/>
    <property type="match status" value="1"/>
</dbReference>
<feature type="transmembrane region" description="Helical" evidence="12">
    <location>
        <begin position="367"/>
        <end position="393"/>
    </location>
</feature>
<gene>
    <name evidence="13" type="ORF">NA57DRAFT_65442</name>
</gene>
<comment type="catalytic activity">
    <reaction evidence="11">
        <text>an alpha-D-Man-(1-&gt;2)-alpha-D-Man-(1-&gt;2)-alpha-D-Man-(1-&gt;3)-[alpha-D-Man-(1-&gt;2)-alpha-D-Man-(1-&gt;3)-alpha-D-Man-(1-&gt;6)]-beta-D-Man-(1-&gt;4)-beta-D-GlcNAc-(1-&gt;4)-alpha-D-GlcNAc-diphospho-di-trans,poly-cis-dolichol + a di-trans,poly-cis-dolichyl beta-D-mannosyl phosphate = an alpha-D-Man-(1-&gt;2)-alpha-D-Man-(1-&gt;2)-alpha-D-Man-(1-&gt;3)-[alpha-D-Man-(1-&gt;2)-alpha-D-Man-(1-&gt;3)-[alpha-D-Man-(1-&gt;6)]-alpha-D-Man-(1-&gt;6)]-beta-D-Man-(1-&gt;4)-beta-D-GlcNAc-(1-&gt;4)-alpha-D-GlcNAc-diphospho-di-trans,poly-cis-dolichol + a di-trans,poly-cis-dolichyl phosphate + H(+)</text>
        <dbReference type="Rhea" id="RHEA:29535"/>
        <dbReference type="Rhea" id="RHEA-COMP:19498"/>
        <dbReference type="Rhea" id="RHEA-COMP:19501"/>
        <dbReference type="Rhea" id="RHEA-COMP:19518"/>
        <dbReference type="Rhea" id="RHEA-COMP:19519"/>
        <dbReference type="ChEBI" id="CHEBI:15378"/>
        <dbReference type="ChEBI" id="CHEBI:57683"/>
        <dbReference type="ChEBI" id="CHEBI:58211"/>
        <dbReference type="ChEBI" id="CHEBI:132517"/>
        <dbReference type="ChEBI" id="CHEBI:132519"/>
        <dbReference type="EC" id="2.4.1.260"/>
    </reaction>
    <physiologicalReaction direction="left-to-right" evidence="11">
        <dbReference type="Rhea" id="RHEA:29536"/>
    </physiologicalReaction>
</comment>
<reference evidence="13" key="1">
    <citation type="journal article" date="2020" name="Stud. Mycol.">
        <title>101 Dothideomycetes genomes: a test case for predicting lifestyles and emergence of pathogens.</title>
        <authorList>
            <person name="Haridas S."/>
            <person name="Albert R."/>
            <person name="Binder M."/>
            <person name="Bloem J."/>
            <person name="Labutti K."/>
            <person name="Salamov A."/>
            <person name="Andreopoulos B."/>
            <person name="Baker S."/>
            <person name="Barry K."/>
            <person name="Bills G."/>
            <person name="Bluhm B."/>
            <person name="Cannon C."/>
            <person name="Castanera R."/>
            <person name="Culley D."/>
            <person name="Daum C."/>
            <person name="Ezra D."/>
            <person name="Gonzalez J."/>
            <person name="Henrissat B."/>
            <person name="Kuo A."/>
            <person name="Liang C."/>
            <person name="Lipzen A."/>
            <person name="Lutzoni F."/>
            <person name="Magnuson J."/>
            <person name="Mondo S."/>
            <person name="Nolan M."/>
            <person name="Ohm R."/>
            <person name="Pangilinan J."/>
            <person name="Park H.-J."/>
            <person name="Ramirez L."/>
            <person name="Alfaro M."/>
            <person name="Sun H."/>
            <person name="Tritt A."/>
            <person name="Yoshinaga Y."/>
            <person name="Zwiers L.-H."/>
            <person name="Turgeon B."/>
            <person name="Goodwin S."/>
            <person name="Spatafora J."/>
            <person name="Crous P."/>
            <person name="Grigoriev I."/>
        </authorList>
    </citation>
    <scope>NUCLEOTIDE SEQUENCE</scope>
    <source>
        <strain evidence="13">CBS 133067</strain>
    </source>
</reference>
<organism evidence="13 14">
    <name type="scientific">Rhizodiscina lignyota</name>
    <dbReference type="NCBI Taxonomy" id="1504668"/>
    <lineage>
        <taxon>Eukaryota</taxon>
        <taxon>Fungi</taxon>
        <taxon>Dikarya</taxon>
        <taxon>Ascomycota</taxon>
        <taxon>Pezizomycotina</taxon>
        <taxon>Dothideomycetes</taxon>
        <taxon>Pleosporomycetidae</taxon>
        <taxon>Aulographales</taxon>
        <taxon>Rhizodiscinaceae</taxon>
        <taxon>Rhizodiscina</taxon>
    </lineage>
</organism>
<keyword evidence="9 12" id="KW-0472">Membrane</keyword>
<dbReference type="OrthoDB" id="19039at2759"/>
<evidence type="ECO:0000313" key="14">
    <source>
        <dbReference type="Proteomes" id="UP000799772"/>
    </source>
</evidence>
<dbReference type="Proteomes" id="UP000799772">
    <property type="component" value="Unassembled WGS sequence"/>
</dbReference>
<keyword evidence="7 12" id="KW-0256">Endoplasmic reticulum</keyword>
<evidence type="ECO:0000256" key="3">
    <source>
        <dbReference type="ARBA" id="ARBA00007063"/>
    </source>
</evidence>
<comment type="function">
    <text evidence="10">Mannosyltransferase that operates in the biosynthetic pathway of dolichol-linked oligosaccharides, the glycan precursors employed in protein asparagine (N)-glycosylation. The assembly of dolichol-linked oligosaccharides begins on the cytosolic side of the endoplasmic reticulum membrane and finishes in its lumen. The sequential addition of sugars to dolichol pyrophosphate produces dolichol-linked oligosaccharides containing fourteen sugars, including two GlcNAcs, nine mannoses and three glucoses. Once assembled, the oligosaccharide is transferred from the lipid to nascent proteins by oligosaccharyltransferases. In the lumen of the endoplasmic reticulum, adds the eighth mannose residue in an alpha-1,6 linkage onto Man(7)GlcNAc(2)-PP-dolichol to produce Man(8)GlcNAc(2)-PP-dolichol.</text>
</comment>
<feature type="transmembrane region" description="Helical" evidence="12">
    <location>
        <begin position="191"/>
        <end position="213"/>
    </location>
</feature>
<dbReference type="EMBL" id="ML978125">
    <property type="protein sequence ID" value="KAF2099301.1"/>
    <property type="molecule type" value="Genomic_DNA"/>
</dbReference>
<keyword evidence="6 12" id="KW-0812">Transmembrane</keyword>
<feature type="transmembrane region" description="Helical" evidence="12">
    <location>
        <begin position="335"/>
        <end position="355"/>
    </location>
</feature>
<dbReference type="InterPro" id="IPR005599">
    <property type="entry name" value="GPI_mannosylTrfase"/>
</dbReference>
<dbReference type="GO" id="GO:0005789">
    <property type="term" value="C:endoplasmic reticulum membrane"/>
    <property type="evidence" value="ECO:0007669"/>
    <property type="project" value="UniProtKB-SubCell"/>
</dbReference>
<feature type="transmembrane region" description="Helical" evidence="12">
    <location>
        <begin position="311"/>
        <end position="329"/>
    </location>
</feature>
<dbReference type="PANTHER" id="PTHR22760">
    <property type="entry name" value="GLYCOSYLTRANSFERASE"/>
    <property type="match status" value="1"/>
</dbReference>
<evidence type="ECO:0000256" key="11">
    <source>
        <dbReference type="ARBA" id="ARBA00048899"/>
    </source>
</evidence>
<evidence type="ECO:0000256" key="7">
    <source>
        <dbReference type="ARBA" id="ARBA00022824"/>
    </source>
</evidence>
<proteinExistence type="inferred from homology"/>
<evidence type="ECO:0000256" key="4">
    <source>
        <dbReference type="ARBA" id="ARBA00022676"/>
    </source>
</evidence>
<comment type="caution">
    <text evidence="13">The sequence shown here is derived from an EMBL/GenBank/DDBJ whole genome shotgun (WGS) entry which is preliminary data.</text>
</comment>
<evidence type="ECO:0000256" key="2">
    <source>
        <dbReference type="ARBA" id="ARBA00004922"/>
    </source>
</evidence>
<comment type="pathway">
    <text evidence="2">Protein modification; protein glycosylation.</text>
</comment>
<feature type="transmembrane region" description="Helical" evidence="12">
    <location>
        <begin position="285"/>
        <end position="304"/>
    </location>
</feature>
<evidence type="ECO:0000256" key="9">
    <source>
        <dbReference type="ARBA" id="ARBA00023136"/>
    </source>
</evidence>
<dbReference type="GO" id="GO:0052917">
    <property type="term" value="F:dol-P-Man:Man(7)GlcNAc(2)-PP-Dol alpha-1,6-mannosyltransferase activity"/>
    <property type="evidence" value="ECO:0007669"/>
    <property type="project" value="UniProtKB-EC"/>
</dbReference>
<keyword evidence="8 12" id="KW-1133">Transmembrane helix</keyword>
<comment type="similarity">
    <text evidence="3 12">Belongs to the glycosyltransferase 22 family.</text>
</comment>
<dbReference type="GO" id="GO:0006487">
    <property type="term" value="P:protein N-linked glycosylation"/>
    <property type="evidence" value="ECO:0007669"/>
    <property type="project" value="TreeGrafter"/>
</dbReference>
<keyword evidence="4 12" id="KW-0328">Glycosyltransferase</keyword>
<evidence type="ECO:0000256" key="6">
    <source>
        <dbReference type="ARBA" id="ARBA00022692"/>
    </source>
</evidence>
<name>A0A9P4IJI3_9PEZI</name>
<keyword evidence="14" id="KW-1185">Reference proteome</keyword>
<keyword evidence="5" id="KW-0808">Transferase</keyword>
<accession>A0A9P4IJI3</accession>
<feature type="transmembrane region" description="Helical" evidence="12">
    <location>
        <begin position="152"/>
        <end position="171"/>
    </location>
</feature>
<evidence type="ECO:0000256" key="12">
    <source>
        <dbReference type="RuleBase" id="RU363075"/>
    </source>
</evidence>
<evidence type="ECO:0000313" key="13">
    <source>
        <dbReference type="EMBL" id="KAF2099301.1"/>
    </source>
</evidence>
<protein>
    <recommendedName>
        <fullName evidence="12">Mannosyltransferase</fullName>
        <ecNumber evidence="12">2.4.1.-</ecNumber>
    </recommendedName>
</protein>
<feature type="transmembrane region" description="Helical" evidence="12">
    <location>
        <begin position="6"/>
        <end position="24"/>
    </location>
</feature>
<sequence>MMEPLYDAFLTLLIPSVILLHLFVSPYTKVEESFNIQAAHDILTYGIPTSDVAQYLNQNYDHVSFPGSVPRTFTGALVLAGLSKPWTGWLTAPEQRQLLVRAILGLFNAGALLSLRNAVARTFGPSASKWYVLFQASQFHIIYYASRTLPNMYAFGMTTIAMRSYMLANLYEPNHYWSKQYIRQAVFLMTLAGVVFRSEIAIFLATHLIYLLLRRRASLKTIIPAGLVGAALGLAATVSVDSFFWQKFPLWPELVGFYYNTILGKSSEWGVSPWDYYFTNALPKLLLNPLTIGICTPTAITIITSASRSRSFALLIPSISFIGIYSLLPHKEWRFIIYVVPSLTAVAAAGADWIWKQRLRSGWFGKYVCGMLSMALVLSVLLSFLTSSLLLAVSSLNYPGGEALTRLHSLAYANSSGVVKVHLDNLSCQTGVTRFLQLPPPGTDSILDTESAPTVWVYDKTEDESTLLDPSFWTQFNYALAESPARVPGSWDVLDIIYGFSGVRLLKPGYAGLEEFARRHVTKGWWLRLRMEPKVWILQQERGRDLPS</sequence>
<evidence type="ECO:0000256" key="10">
    <source>
        <dbReference type="ARBA" id="ARBA00044721"/>
    </source>
</evidence>
<feature type="transmembrane region" description="Helical" evidence="12">
    <location>
        <begin position="225"/>
        <end position="245"/>
    </location>
</feature>
<dbReference type="Pfam" id="PF03901">
    <property type="entry name" value="Glyco_transf_22"/>
    <property type="match status" value="1"/>
</dbReference>
<evidence type="ECO:0000256" key="5">
    <source>
        <dbReference type="ARBA" id="ARBA00022679"/>
    </source>
</evidence>
<comment type="subcellular location">
    <subcellularLocation>
        <location evidence="1 12">Endoplasmic reticulum membrane</location>
        <topology evidence="1 12">Multi-pass membrane protein</topology>
    </subcellularLocation>
</comment>
<evidence type="ECO:0000256" key="8">
    <source>
        <dbReference type="ARBA" id="ARBA00022989"/>
    </source>
</evidence>
<dbReference type="AlphaFoldDB" id="A0A9P4IJI3"/>
<evidence type="ECO:0000256" key="1">
    <source>
        <dbReference type="ARBA" id="ARBA00004477"/>
    </source>
</evidence>
<dbReference type="EC" id="2.4.1.-" evidence="12"/>